<name>A0ABS0V4J8_9PSED</name>
<evidence type="ECO:0000256" key="1">
    <source>
        <dbReference type="SAM" id="MobiDB-lite"/>
    </source>
</evidence>
<evidence type="ECO:0000313" key="4">
    <source>
        <dbReference type="Proteomes" id="UP000607562"/>
    </source>
</evidence>
<evidence type="ECO:0000313" key="3">
    <source>
        <dbReference type="EMBL" id="MBI6634087.1"/>
    </source>
</evidence>
<dbReference type="EMBL" id="JAEILM010000044">
    <property type="protein sequence ID" value="MBI6634087.1"/>
    <property type="molecule type" value="Genomic_DNA"/>
</dbReference>
<dbReference type="Pfam" id="PF20178">
    <property type="entry name" value="ToxA_N"/>
    <property type="match status" value="1"/>
</dbReference>
<reference evidence="3 4" key="1">
    <citation type="submission" date="2020-12" db="EMBL/GenBank/DDBJ databases">
        <title>Comparative genomic insights into the epidemiology and virulence of plant pathogenic Pseudomonads from Turkey.</title>
        <authorList>
            <person name="Dillon M."/>
            <person name="Ruiz-Bedoya T."/>
            <person name="Bendalovic-Torma C."/>
            <person name="Guttman K.M."/>
            <person name="Kwak H."/>
            <person name="Middleton M.A."/>
            <person name="Wang P.W."/>
            <person name="Horuz S."/>
            <person name="Aysan Y."/>
            <person name="Guttman D.S."/>
        </authorList>
    </citation>
    <scope>NUCLEOTIDE SEQUENCE [LARGE SCALE GENOMIC DNA]</scope>
    <source>
        <strain evidence="3 4">Marul_2_1</strain>
    </source>
</reference>
<dbReference type="InterPro" id="IPR046673">
    <property type="entry name" value="ToxA_N"/>
</dbReference>
<comment type="caution">
    <text evidence="3">The sequence shown here is derived from an EMBL/GenBank/DDBJ whole genome shotgun (WGS) entry which is preliminary data.</text>
</comment>
<feature type="domain" description="Dermonecrotic toxin N-terminal" evidence="2">
    <location>
        <begin position="36"/>
        <end position="151"/>
    </location>
</feature>
<keyword evidence="4" id="KW-1185">Reference proteome</keyword>
<protein>
    <recommendedName>
        <fullName evidence="2">Dermonecrotic toxin N-terminal domain-containing protein</fullName>
    </recommendedName>
</protein>
<gene>
    <name evidence="3" type="ORF">YA0871_15595</name>
</gene>
<organism evidence="3 4">
    <name type="scientific">Pseudomonas paralactis</name>
    <dbReference type="NCBI Taxonomy" id="1615673"/>
    <lineage>
        <taxon>Bacteria</taxon>
        <taxon>Pseudomonadati</taxon>
        <taxon>Pseudomonadota</taxon>
        <taxon>Gammaproteobacteria</taxon>
        <taxon>Pseudomonadales</taxon>
        <taxon>Pseudomonadaceae</taxon>
        <taxon>Pseudomonas</taxon>
    </lineage>
</organism>
<evidence type="ECO:0000259" key="2">
    <source>
        <dbReference type="Pfam" id="PF20178"/>
    </source>
</evidence>
<dbReference type="Proteomes" id="UP000607562">
    <property type="component" value="Unassembled WGS sequence"/>
</dbReference>
<dbReference type="RefSeq" id="WP_198707852.1">
    <property type="nucleotide sequence ID" value="NZ_JAEILM010000044.1"/>
</dbReference>
<accession>A0ABS0V4J8</accession>
<proteinExistence type="predicted"/>
<sequence>MNVNSPTLKPPSGAPISPQHADPVRNVRSTHNVDPINMARKRFCDEGEEQFRSGDLTARGHALVKAVVYPDKAGAPGVQVSTFAVNGFQSQDMVMIQRVPPSTEGPNFVVYMPEDEFMSFHEFDTVEQMTDWVKSVATDPIARAKFARHFANSRSPEQQGRVEQSLVQFEAGDTNVVVGRFAIVKGDVFERLNMDVVPFEGLCEWKYVGVGLKGTPIYQGRQPDGQVVRYSFDAYGNLQGARGKNEYFFVQNGLNENKALIPMTQKKFLHKVVSSALDNSGANDLRGLLDELVKQLRNPGHGIGTALKELGVPDDVATSIEEILKNPVAGTLLELNHDNRIGKVFGVDKETMDARLESVGHTIQSNIPRYSTWRKRFNELADTIEEKAGTYEEPSPEVRT</sequence>
<feature type="region of interest" description="Disordered" evidence="1">
    <location>
        <begin position="1"/>
        <end position="32"/>
    </location>
</feature>